<dbReference type="Gene3D" id="3.30.70.270">
    <property type="match status" value="1"/>
</dbReference>
<evidence type="ECO:0000256" key="2">
    <source>
        <dbReference type="SAM" id="Coils"/>
    </source>
</evidence>
<evidence type="ECO:0008006" key="7">
    <source>
        <dbReference type="Google" id="ProtNLM"/>
    </source>
</evidence>
<keyword evidence="1" id="KW-0597">Phosphoprotein</keyword>
<dbReference type="GO" id="GO:0000160">
    <property type="term" value="P:phosphorelay signal transduction system"/>
    <property type="evidence" value="ECO:0007669"/>
    <property type="project" value="InterPro"/>
</dbReference>
<feature type="domain" description="GGDEF" evidence="4">
    <location>
        <begin position="511"/>
        <end position="644"/>
    </location>
</feature>
<evidence type="ECO:0000256" key="1">
    <source>
        <dbReference type="PROSITE-ProRule" id="PRU00169"/>
    </source>
</evidence>
<dbReference type="PANTHER" id="PTHR45138:SF9">
    <property type="entry name" value="DIGUANYLATE CYCLASE DGCM-RELATED"/>
    <property type="match status" value="1"/>
</dbReference>
<dbReference type="SUPFAM" id="SSF55781">
    <property type="entry name" value="GAF domain-like"/>
    <property type="match status" value="1"/>
</dbReference>
<dbReference type="SMART" id="SM00267">
    <property type="entry name" value="GGDEF"/>
    <property type="match status" value="1"/>
</dbReference>
<sequence length="646" mass="73837">MKKETILIVDDSPTNLHVLLDYLGEVGFNVLIAQNGEDALQQLETVVPDLILLDVMMPGIDGFEVCRRIKGNTRTQNISIIFMTALSHPEDKIKGFEAGGIDYLTKPLHHQEVIARLNTHLENQKLQEQLKAQNLRLEQQNLLLEEKNEQLHREIAERKRTEDVLTESMKQVELAKQEWESTADSLVHVICLLDRQGQIIRSNRTVEQWQLGEVLNVKGKTIHELLHPQCSEPSCYLRIFLHDSKKALVHNRSYEYEGEDPILRRHLDIQIRPISVNTARAVHPPSSTSFAVCVIQDVTSRKHVERDLKQRTQELLLLNTLSDSLQRCQTEKETYAVVINVCRQLFPLTSGTLRIVNQSQQTLYEAAFWGNPPGKIRTLDIDEAWNFDREQSPIIPSFNANSLPRDINCSADSHCQSFPVRISGEILAILSIDFTQCSKQHTEQECQRIFESRHLVITGVVEHYALALVNLRLRETLQRESMIDPLTGLFNRRHMEASLSREARRAQRHNTSLGIMMLDVDHFKVFNDTYGHAAGDIVLRELGGLLRRHTRAEDIACRYGGEEFLLILPEASLLDTRQRAEELRIMAKELQIRYQENILSITISLGVAALPRHGINARDIIHAADKALYRAKHQGRDCVVTATFSH</sequence>
<keyword evidence="2" id="KW-0175">Coiled coil</keyword>
<dbReference type="EMBL" id="PDSK01000039">
    <property type="protein sequence ID" value="PIE35572.1"/>
    <property type="molecule type" value="Genomic_DNA"/>
</dbReference>
<dbReference type="Pfam" id="PF00072">
    <property type="entry name" value="Response_reg"/>
    <property type="match status" value="1"/>
</dbReference>
<organism evidence="5 6">
    <name type="scientific">candidate division KSB3 bacterium</name>
    <dbReference type="NCBI Taxonomy" id="2044937"/>
    <lineage>
        <taxon>Bacteria</taxon>
        <taxon>candidate division KSB3</taxon>
    </lineage>
</organism>
<dbReference type="CDD" id="cd19920">
    <property type="entry name" value="REC_PA4781-like"/>
    <property type="match status" value="1"/>
</dbReference>
<proteinExistence type="predicted"/>
<dbReference type="CDD" id="cd01949">
    <property type="entry name" value="GGDEF"/>
    <property type="match status" value="1"/>
</dbReference>
<dbReference type="GO" id="GO:1902201">
    <property type="term" value="P:negative regulation of bacterial-type flagellum-dependent cell motility"/>
    <property type="evidence" value="ECO:0007669"/>
    <property type="project" value="TreeGrafter"/>
</dbReference>
<dbReference type="Pfam" id="PF00990">
    <property type="entry name" value="GGDEF"/>
    <property type="match status" value="1"/>
</dbReference>
<dbReference type="FunFam" id="3.30.70.270:FF:000001">
    <property type="entry name" value="Diguanylate cyclase domain protein"/>
    <property type="match status" value="1"/>
</dbReference>
<dbReference type="InterPro" id="IPR011006">
    <property type="entry name" value="CheY-like_superfamily"/>
</dbReference>
<reference evidence="5 6" key="1">
    <citation type="submission" date="2017-10" db="EMBL/GenBank/DDBJ databases">
        <title>Novel microbial diversity and functional potential in the marine mammal oral microbiome.</title>
        <authorList>
            <person name="Dudek N.K."/>
            <person name="Sun C.L."/>
            <person name="Burstein D."/>
            <person name="Kantor R.S."/>
            <person name="Aliaga Goltsman D.S."/>
            <person name="Bik E.M."/>
            <person name="Thomas B.C."/>
            <person name="Banfield J.F."/>
            <person name="Relman D.A."/>
        </authorList>
    </citation>
    <scope>NUCLEOTIDE SEQUENCE [LARGE SCALE GENOMIC DNA]</scope>
    <source>
        <strain evidence="5">DOLJORAL78_47_16</strain>
    </source>
</reference>
<dbReference type="Gene3D" id="3.30.450.20">
    <property type="entry name" value="PAS domain"/>
    <property type="match status" value="1"/>
</dbReference>
<dbReference type="GO" id="GO:0052621">
    <property type="term" value="F:diguanylate cyclase activity"/>
    <property type="evidence" value="ECO:0007669"/>
    <property type="project" value="TreeGrafter"/>
</dbReference>
<evidence type="ECO:0000313" key="5">
    <source>
        <dbReference type="EMBL" id="PIE35572.1"/>
    </source>
</evidence>
<dbReference type="PROSITE" id="PS50887">
    <property type="entry name" value="GGDEF"/>
    <property type="match status" value="1"/>
</dbReference>
<dbReference type="GO" id="GO:0005886">
    <property type="term" value="C:plasma membrane"/>
    <property type="evidence" value="ECO:0007669"/>
    <property type="project" value="TreeGrafter"/>
</dbReference>
<dbReference type="InterPro" id="IPR001789">
    <property type="entry name" value="Sig_transdc_resp-reg_receiver"/>
</dbReference>
<feature type="modified residue" description="4-aspartylphosphate" evidence="1">
    <location>
        <position position="54"/>
    </location>
</feature>
<dbReference type="AlphaFoldDB" id="A0A2G6KKK8"/>
<dbReference type="Proteomes" id="UP000230821">
    <property type="component" value="Unassembled WGS sequence"/>
</dbReference>
<dbReference type="InterPro" id="IPR050469">
    <property type="entry name" value="Diguanylate_Cyclase"/>
</dbReference>
<comment type="caution">
    <text evidence="5">The sequence shown here is derived from an EMBL/GenBank/DDBJ whole genome shotgun (WGS) entry which is preliminary data.</text>
</comment>
<dbReference type="GO" id="GO:0043709">
    <property type="term" value="P:cell adhesion involved in single-species biofilm formation"/>
    <property type="evidence" value="ECO:0007669"/>
    <property type="project" value="TreeGrafter"/>
</dbReference>
<dbReference type="InterPro" id="IPR035965">
    <property type="entry name" value="PAS-like_dom_sf"/>
</dbReference>
<dbReference type="InterPro" id="IPR043128">
    <property type="entry name" value="Rev_trsase/Diguanyl_cyclase"/>
</dbReference>
<dbReference type="InterPro" id="IPR000160">
    <property type="entry name" value="GGDEF_dom"/>
</dbReference>
<dbReference type="PROSITE" id="PS50110">
    <property type="entry name" value="RESPONSE_REGULATORY"/>
    <property type="match status" value="1"/>
</dbReference>
<dbReference type="SUPFAM" id="SSF55073">
    <property type="entry name" value="Nucleotide cyclase"/>
    <property type="match status" value="1"/>
</dbReference>
<feature type="coiled-coil region" evidence="2">
    <location>
        <begin position="118"/>
        <end position="178"/>
    </location>
</feature>
<dbReference type="SUPFAM" id="SSF55785">
    <property type="entry name" value="PYP-like sensor domain (PAS domain)"/>
    <property type="match status" value="1"/>
</dbReference>
<gene>
    <name evidence="5" type="ORF">CSA56_03575</name>
</gene>
<evidence type="ECO:0000259" key="4">
    <source>
        <dbReference type="PROSITE" id="PS50887"/>
    </source>
</evidence>
<dbReference type="SUPFAM" id="SSF52172">
    <property type="entry name" value="CheY-like"/>
    <property type="match status" value="1"/>
</dbReference>
<evidence type="ECO:0000259" key="3">
    <source>
        <dbReference type="PROSITE" id="PS50110"/>
    </source>
</evidence>
<name>A0A2G6KKK8_9BACT</name>
<dbReference type="PANTHER" id="PTHR45138">
    <property type="entry name" value="REGULATORY COMPONENTS OF SENSORY TRANSDUCTION SYSTEM"/>
    <property type="match status" value="1"/>
</dbReference>
<feature type="domain" description="Response regulatory" evidence="3">
    <location>
        <begin position="5"/>
        <end position="121"/>
    </location>
</feature>
<evidence type="ECO:0000313" key="6">
    <source>
        <dbReference type="Proteomes" id="UP000230821"/>
    </source>
</evidence>
<dbReference type="Gene3D" id="3.40.50.2300">
    <property type="match status" value="1"/>
</dbReference>
<dbReference type="InterPro" id="IPR029787">
    <property type="entry name" value="Nucleotide_cyclase"/>
</dbReference>
<dbReference type="NCBIfam" id="TIGR00254">
    <property type="entry name" value="GGDEF"/>
    <property type="match status" value="1"/>
</dbReference>
<accession>A0A2G6KKK8</accession>
<dbReference type="SMART" id="SM00448">
    <property type="entry name" value="REC"/>
    <property type="match status" value="1"/>
</dbReference>
<protein>
    <recommendedName>
        <fullName evidence="7">Diguanylate cyclase</fullName>
    </recommendedName>
</protein>